<feature type="compositionally biased region" description="Acidic residues" evidence="1">
    <location>
        <begin position="13"/>
        <end position="60"/>
    </location>
</feature>
<dbReference type="AlphaFoldDB" id="A0AAV4FW78"/>
<protein>
    <submittedName>
        <fullName evidence="2">Uncharacterized protein</fullName>
    </submittedName>
</protein>
<sequence>MVFTLSRAKGVDGDEEEDGDDYDDDDEEEEESGDNDDDDEEEEEEDNDDNDDEEEEEEDAHFDIKTFYETSIRSSSNKIKCVFAFKSVFSKR</sequence>
<evidence type="ECO:0000313" key="2">
    <source>
        <dbReference type="EMBL" id="GFR77206.1"/>
    </source>
</evidence>
<evidence type="ECO:0000256" key="1">
    <source>
        <dbReference type="SAM" id="MobiDB-lite"/>
    </source>
</evidence>
<keyword evidence="3" id="KW-1185">Reference proteome</keyword>
<gene>
    <name evidence="2" type="ORF">ElyMa_005819400</name>
</gene>
<name>A0AAV4FW78_9GAST</name>
<dbReference type="Proteomes" id="UP000762676">
    <property type="component" value="Unassembled WGS sequence"/>
</dbReference>
<organism evidence="2 3">
    <name type="scientific">Elysia marginata</name>
    <dbReference type="NCBI Taxonomy" id="1093978"/>
    <lineage>
        <taxon>Eukaryota</taxon>
        <taxon>Metazoa</taxon>
        <taxon>Spiralia</taxon>
        <taxon>Lophotrochozoa</taxon>
        <taxon>Mollusca</taxon>
        <taxon>Gastropoda</taxon>
        <taxon>Heterobranchia</taxon>
        <taxon>Euthyneura</taxon>
        <taxon>Panpulmonata</taxon>
        <taxon>Sacoglossa</taxon>
        <taxon>Placobranchoidea</taxon>
        <taxon>Plakobranchidae</taxon>
        <taxon>Elysia</taxon>
    </lineage>
</organism>
<comment type="caution">
    <text evidence="2">The sequence shown here is derived from an EMBL/GenBank/DDBJ whole genome shotgun (WGS) entry which is preliminary data.</text>
</comment>
<evidence type="ECO:0000313" key="3">
    <source>
        <dbReference type="Proteomes" id="UP000762676"/>
    </source>
</evidence>
<dbReference type="EMBL" id="BMAT01011680">
    <property type="protein sequence ID" value="GFR77206.1"/>
    <property type="molecule type" value="Genomic_DNA"/>
</dbReference>
<reference evidence="2 3" key="1">
    <citation type="journal article" date="2021" name="Elife">
        <title>Chloroplast acquisition without the gene transfer in kleptoplastic sea slugs, Plakobranchus ocellatus.</title>
        <authorList>
            <person name="Maeda T."/>
            <person name="Takahashi S."/>
            <person name="Yoshida T."/>
            <person name="Shimamura S."/>
            <person name="Takaki Y."/>
            <person name="Nagai Y."/>
            <person name="Toyoda A."/>
            <person name="Suzuki Y."/>
            <person name="Arimoto A."/>
            <person name="Ishii H."/>
            <person name="Satoh N."/>
            <person name="Nishiyama T."/>
            <person name="Hasebe M."/>
            <person name="Maruyama T."/>
            <person name="Minagawa J."/>
            <person name="Obokata J."/>
            <person name="Shigenobu S."/>
        </authorList>
    </citation>
    <scope>NUCLEOTIDE SEQUENCE [LARGE SCALE GENOMIC DNA]</scope>
</reference>
<accession>A0AAV4FW78</accession>
<proteinExistence type="predicted"/>
<feature type="region of interest" description="Disordered" evidence="1">
    <location>
        <begin position="1"/>
        <end position="63"/>
    </location>
</feature>